<feature type="region of interest" description="Disordered" evidence="6">
    <location>
        <begin position="444"/>
        <end position="473"/>
    </location>
</feature>
<evidence type="ECO:0000256" key="2">
    <source>
        <dbReference type="ARBA" id="ARBA00022670"/>
    </source>
</evidence>
<reference evidence="8 9" key="1">
    <citation type="submission" date="2018-08" db="EMBL/GenBank/DDBJ databases">
        <title>Mountain-cultivated ginseng endophyte, Burkholderia stabilis and its activity against ginseng root rot disease.</title>
        <authorList>
            <person name="Tapan Kumar M."/>
            <person name="Bae H."/>
            <person name="Shanmugam G."/>
            <person name="Jeon J."/>
        </authorList>
    </citation>
    <scope>NUCLEOTIDE SEQUENCE [LARGE SCALE GENOMIC DNA]</scope>
    <source>
        <strain evidence="8 9">EB159</strain>
    </source>
</reference>
<dbReference type="InterPro" id="IPR023828">
    <property type="entry name" value="Peptidase_S8_Ser-AS"/>
</dbReference>
<dbReference type="Gene3D" id="3.40.50.200">
    <property type="entry name" value="Peptidase S8/S53 domain"/>
    <property type="match status" value="1"/>
</dbReference>
<dbReference type="InterPro" id="IPR034074">
    <property type="entry name" value="Y4bN_pept_dom"/>
</dbReference>
<dbReference type="PROSITE" id="PS00138">
    <property type="entry name" value="SUBTILASE_SER"/>
    <property type="match status" value="1"/>
</dbReference>
<dbReference type="OrthoDB" id="9768989at2"/>
<feature type="compositionally biased region" description="Basic and acidic residues" evidence="6">
    <location>
        <begin position="444"/>
        <end position="456"/>
    </location>
</feature>
<comment type="caution">
    <text evidence="8">The sequence shown here is derived from an EMBL/GenBank/DDBJ whole genome shotgun (WGS) entry which is preliminary data.</text>
</comment>
<accession>A0A4Q2AQ96</accession>
<gene>
    <name evidence="8" type="ORF">D1006_09955</name>
</gene>
<evidence type="ECO:0000256" key="5">
    <source>
        <dbReference type="PROSITE-ProRule" id="PRU01240"/>
    </source>
</evidence>
<feature type="domain" description="Peptidase S8/S53" evidence="7">
    <location>
        <begin position="301"/>
        <end position="564"/>
    </location>
</feature>
<feature type="active site" description="Charge relay system" evidence="5">
    <location>
        <position position="306"/>
    </location>
</feature>
<dbReference type="AlphaFoldDB" id="A0A4Q2AQ96"/>
<proteinExistence type="inferred from homology"/>
<dbReference type="GO" id="GO:0006508">
    <property type="term" value="P:proteolysis"/>
    <property type="evidence" value="ECO:0007669"/>
    <property type="project" value="UniProtKB-KW"/>
</dbReference>
<feature type="active site" description="Charge relay system" evidence="5">
    <location>
        <position position="276"/>
    </location>
</feature>
<dbReference type="PANTHER" id="PTHR43399:SF4">
    <property type="entry name" value="CELL WALL-ASSOCIATED PROTEASE"/>
    <property type="match status" value="1"/>
</dbReference>
<keyword evidence="2 5" id="KW-0645">Protease</keyword>
<organism evidence="8 9">
    <name type="scientific">Burkholderia stabilis</name>
    <dbReference type="NCBI Taxonomy" id="95485"/>
    <lineage>
        <taxon>Bacteria</taxon>
        <taxon>Pseudomonadati</taxon>
        <taxon>Pseudomonadota</taxon>
        <taxon>Betaproteobacteria</taxon>
        <taxon>Burkholderiales</taxon>
        <taxon>Burkholderiaceae</taxon>
        <taxon>Burkholderia</taxon>
        <taxon>Burkholderia cepacia complex</taxon>
    </lineage>
</organism>
<dbReference type="SUPFAM" id="SSF52743">
    <property type="entry name" value="Subtilisin-like"/>
    <property type="match status" value="1"/>
</dbReference>
<dbReference type="GO" id="GO:0004252">
    <property type="term" value="F:serine-type endopeptidase activity"/>
    <property type="evidence" value="ECO:0007669"/>
    <property type="project" value="UniProtKB-UniRule"/>
</dbReference>
<dbReference type="InterPro" id="IPR000209">
    <property type="entry name" value="Peptidase_S8/S53_dom"/>
</dbReference>
<comment type="similarity">
    <text evidence="1 5">Belongs to the peptidase S8 family.</text>
</comment>
<dbReference type="CDD" id="cd04847">
    <property type="entry name" value="Peptidases_S8_Subtilisin_like_2"/>
    <property type="match status" value="1"/>
</dbReference>
<protein>
    <submittedName>
        <fullName evidence="8">Peptidase</fullName>
    </submittedName>
</protein>
<evidence type="ECO:0000256" key="6">
    <source>
        <dbReference type="SAM" id="MobiDB-lite"/>
    </source>
</evidence>
<evidence type="ECO:0000256" key="4">
    <source>
        <dbReference type="ARBA" id="ARBA00022825"/>
    </source>
</evidence>
<feature type="active site" description="Charge relay system" evidence="5">
    <location>
        <position position="509"/>
    </location>
</feature>
<dbReference type="Pfam" id="PF00082">
    <property type="entry name" value="Peptidase_S8"/>
    <property type="match status" value="1"/>
</dbReference>
<dbReference type="PROSITE" id="PS51892">
    <property type="entry name" value="SUBTILASE"/>
    <property type="match status" value="1"/>
</dbReference>
<dbReference type="Proteomes" id="UP000289650">
    <property type="component" value="Unassembled WGS sequence"/>
</dbReference>
<name>A0A4Q2AQ96_9BURK</name>
<evidence type="ECO:0000256" key="1">
    <source>
        <dbReference type="ARBA" id="ARBA00011073"/>
    </source>
</evidence>
<sequence length="763" mass="83109">MAQMENPILRVDLSEHDYRDAGGGGGGPKELVPITPQLRNELRASLAGVRQALGETFRRYPQLPAVMVMHLRDTAIAKSHRPATLAQEGQTIPIGNAALGEVLLATSLGSFDALDRVIATRTTRQIKANLSAISRFEAWGVDRVLDAELRSPAAHERLQAWRNADIPILVELFHQPNAHLQQVAEELFLRVSNQLGLEISERHPGLVGRSYRVRTANLDGLHALSLFSGIRRIFAAPMVAPVLDVAPMAEDHGPLPGALVDIPNEAENLPIVGVFDTGMFPHSVALGPWVAGRVTYVLPPDTDYVHGTMVSSIVCASRPLNGNDVRLPDARARILDVAGMEVANANADDIIERLRASVQGHPAVKVWNLSLGTVDPAPEDEFGWLAQQLDRISDEFNVLFVVSAGNEGPPNLRGWPPGADNPRHRISSPGDSVRSLTVGALAHRENAPHTLVHEEEPSPFSRRGPGPVRTPKPDVVHYGGNCNQMAQVVGAGVHTVLPGDRLGMTLGTSFSAPMVAAQAAQLWQELEQRGTAAYPALVKALLIHSAAVRSPERDASARRFYGAGVPSSLLDTLFCDDDSFTLLFEVDVADRRKWTRLNYPIPACLRPEPDKFRGEAFVTLVYNPPLDASQGAEYVRANVDISFGRASVVDGRLSIKGLVPLEQDENLADLYETARIENGYKWSPVKVYRERFRNGITAANWALQASITRRFGELIPPQPQRAVILVTLRALEDGLPVYADGIRALAASNWTANPIAQRLNIAR</sequence>
<keyword evidence="4 5" id="KW-0720">Serine protease</keyword>
<dbReference type="EMBL" id="QWEX01000001">
    <property type="protein sequence ID" value="RXV72632.1"/>
    <property type="molecule type" value="Genomic_DNA"/>
</dbReference>
<keyword evidence="3 5" id="KW-0378">Hydrolase</keyword>
<dbReference type="PANTHER" id="PTHR43399">
    <property type="entry name" value="SUBTILISIN-RELATED"/>
    <property type="match status" value="1"/>
</dbReference>
<evidence type="ECO:0000259" key="7">
    <source>
        <dbReference type="Pfam" id="PF00082"/>
    </source>
</evidence>
<dbReference type="InterPro" id="IPR051048">
    <property type="entry name" value="Peptidase_S8/S53_subtilisin"/>
</dbReference>
<dbReference type="InterPro" id="IPR036852">
    <property type="entry name" value="Peptidase_S8/S53_dom_sf"/>
</dbReference>
<evidence type="ECO:0000313" key="9">
    <source>
        <dbReference type="Proteomes" id="UP000289650"/>
    </source>
</evidence>
<evidence type="ECO:0000313" key="8">
    <source>
        <dbReference type="EMBL" id="RXV72632.1"/>
    </source>
</evidence>
<evidence type="ECO:0000256" key="3">
    <source>
        <dbReference type="ARBA" id="ARBA00022801"/>
    </source>
</evidence>